<evidence type="ECO:0000313" key="2">
    <source>
        <dbReference type="Proteomes" id="UP000221024"/>
    </source>
</evidence>
<dbReference type="OrthoDB" id="1495375at2"/>
<keyword evidence="2" id="KW-1185">Reference proteome</keyword>
<evidence type="ECO:0000313" key="1">
    <source>
        <dbReference type="EMBL" id="PEN09267.1"/>
    </source>
</evidence>
<dbReference type="AlphaFoldDB" id="A0A2H3NPZ4"/>
<accession>A0A2H3NPZ4</accession>
<proteinExistence type="predicted"/>
<sequence>MADRDRRGMLIKNTGSSTEQVAMASRMITIGPGEEEFITPGEVRDPKLREALQVRAIAIVRPATKEEDEALANRLSDSA</sequence>
<protein>
    <submittedName>
        <fullName evidence="1">Uncharacterized protein</fullName>
    </submittedName>
</protein>
<gene>
    <name evidence="1" type="ORF">CRI93_00630</name>
</gene>
<dbReference type="RefSeq" id="WP_098060667.1">
    <property type="nucleotide sequence ID" value="NZ_PDEP01000001.1"/>
</dbReference>
<reference evidence="1 2" key="1">
    <citation type="submission" date="2017-10" db="EMBL/GenBank/DDBJ databases">
        <title>Draft genome of Longimonas halophila.</title>
        <authorList>
            <person name="Goh K.M."/>
            <person name="Shamsir M.S."/>
            <person name="Lim S.W."/>
        </authorList>
    </citation>
    <scope>NUCLEOTIDE SEQUENCE [LARGE SCALE GENOMIC DNA]</scope>
    <source>
        <strain evidence="1 2">KCTC 42399</strain>
    </source>
</reference>
<comment type="caution">
    <text evidence="1">The sequence shown here is derived from an EMBL/GenBank/DDBJ whole genome shotgun (WGS) entry which is preliminary data.</text>
</comment>
<dbReference type="EMBL" id="PDEP01000001">
    <property type="protein sequence ID" value="PEN09267.1"/>
    <property type="molecule type" value="Genomic_DNA"/>
</dbReference>
<dbReference type="Proteomes" id="UP000221024">
    <property type="component" value="Unassembled WGS sequence"/>
</dbReference>
<name>A0A2H3NPZ4_9BACT</name>
<organism evidence="1 2">
    <name type="scientific">Longimonas halophila</name>
    <dbReference type="NCBI Taxonomy" id="1469170"/>
    <lineage>
        <taxon>Bacteria</taxon>
        <taxon>Pseudomonadati</taxon>
        <taxon>Rhodothermota</taxon>
        <taxon>Rhodothermia</taxon>
        <taxon>Rhodothermales</taxon>
        <taxon>Salisaetaceae</taxon>
        <taxon>Longimonas</taxon>
    </lineage>
</organism>